<evidence type="ECO:0000313" key="1">
    <source>
        <dbReference type="EMBL" id="NMH66356.1"/>
    </source>
</evidence>
<keyword evidence="2" id="KW-1185">Reference proteome</keyword>
<accession>A0A972FV69</accession>
<dbReference type="Proteomes" id="UP000737113">
    <property type="component" value="Unassembled WGS sequence"/>
</dbReference>
<comment type="caution">
    <text evidence="1">The sequence shown here is derived from an EMBL/GenBank/DDBJ whole genome shotgun (WGS) entry which is preliminary data.</text>
</comment>
<name>A0A972FV69_9GAMM</name>
<dbReference type="AlphaFoldDB" id="A0A972FV69"/>
<organism evidence="1 2">
    <name type="scientific">Shewanella salipaludis</name>
    <dbReference type="NCBI Taxonomy" id="2723052"/>
    <lineage>
        <taxon>Bacteria</taxon>
        <taxon>Pseudomonadati</taxon>
        <taxon>Pseudomonadota</taxon>
        <taxon>Gammaproteobacteria</taxon>
        <taxon>Alteromonadales</taxon>
        <taxon>Shewanellaceae</taxon>
        <taxon>Shewanella</taxon>
    </lineage>
</organism>
<evidence type="ECO:0000313" key="2">
    <source>
        <dbReference type="Proteomes" id="UP000737113"/>
    </source>
</evidence>
<gene>
    <name evidence="1" type="ORF">HC757_14435</name>
</gene>
<sequence>MSENTIIVPAFNANTSTVEGGIAIVCLKVTPHKTADWQTQILRNNEFQPLDGELEVIFAADNVQFPTLNLLAEMQTFKLLVLLDGSAQEPGIWQFYDKGVYFENNTANNPDFAVTTALNDDSTCLTITVSQVKETSNELPLAFRYLASFLPESSLGGGQLGLYYSQDPSIKIQRPQG</sequence>
<dbReference type="RefSeq" id="WP_169565082.1">
    <property type="nucleotide sequence ID" value="NZ_JAAXYH010000011.1"/>
</dbReference>
<proteinExistence type="predicted"/>
<dbReference type="EMBL" id="JAAXYH010000011">
    <property type="protein sequence ID" value="NMH66356.1"/>
    <property type="molecule type" value="Genomic_DNA"/>
</dbReference>
<protein>
    <submittedName>
        <fullName evidence="1">Uncharacterized protein</fullName>
    </submittedName>
</protein>
<reference evidence="1" key="1">
    <citation type="submission" date="2020-04" db="EMBL/GenBank/DDBJ databases">
        <title>Description of Shewanella salipaludis sp. nov., isolated from a salt marsh.</title>
        <authorList>
            <person name="Park S."/>
            <person name="Yoon J.-H."/>
        </authorList>
    </citation>
    <scope>NUCLEOTIDE SEQUENCE</scope>
    <source>
        <strain evidence="1">SHSM-M6</strain>
    </source>
</reference>